<keyword evidence="5 6" id="KW-0472">Membrane</keyword>
<dbReference type="Pfam" id="PF07947">
    <property type="entry name" value="YhhN"/>
    <property type="match status" value="1"/>
</dbReference>
<accession>A0A2U1JUQ5</accession>
<dbReference type="GO" id="GO:0016020">
    <property type="term" value="C:membrane"/>
    <property type="evidence" value="ECO:0007669"/>
    <property type="project" value="UniProtKB-SubCell"/>
</dbReference>
<keyword evidence="4 6" id="KW-1133">Transmembrane helix</keyword>
<gene>
    <name evidence="7" type="ORF">DB891_10615</name>
</gene>
<dbReference type="AlphaFoldDB" id="A0A2U1JUQ5"/>
<evidence type="ECO:0000256" key="2">
    <source>
        <dbReference type="ARBA" id="ARBA00007375"/>
    </source>
</evidence>
<evidence type="ECO:0000256" key="5">
    <source>
        <dbReference type="ARBA" id="ARBA00023136"/>
    </source>
</evidence>
<feature type="transmembrane region" description="Helical" evidence="6">
    <location>
        <begin position="7"/>
        <end position="25"/>
    </location>
</feature>
<comment type="caution">
    <text evidence="7">The sequence shown here is derived from an EMBL/GenBank/DDBJ whole genome shotgun (WGS) entry which is preliminary data.</text>
</comment>
<evidence type="ECO:0000256" key="3">
    <source>
        <dbReference type="ARBA" id="ARBA00022692"/>
    </source>
</evidence>
<dbReference type="PANTHER" id="PTHR31885">
    <property type="entry name" value="GH04784P"/>
    <property type="match status" value="1"/>
</dbReference>
<sequence>MKTSLLLKTYIGFTLLYLIILFLNLEGFDWYMKPLLLPLLLVAVTVAENFPTKKIILTALTFSWIGDIILLFTDKGELYFIFGLVAFLLSHVIYIVLFSKQQNTRINEKKEIFWLGSLAILAYFFIMIDTLFPKLGALKIPVLVYAVVITTMLFFAFKGSLKWATPANNYILMGAIVFVSSDSILAFNKFYAPITHASFFIMATYCMAQYLIVLGILKLNTKK</sequence>
<comment type="similarity">
    <text evidence="2">Belongs to the TMEM86 family.</text>
</comment>
<evidence type="ECO:0000256" key="6">
    <source>
        <dbReference type="SAM" id="Phobius"/>
    </source>
</evidence>
<evidence type="ECO:0000313" key="7">
    <source>
        <dbReference type="EMBL" id="PWA08674.1"/>
    </source>
</evidence>
<feature type="transmembrane region" description="Helical" evidence="6">
    <location>
        <begin position="197"/>
        <end position="217"/>
    </location>
</feature>
<feature type="transmembrane region" description="Helical" evidence="6">
    <location>
        <begin position="111"/>
        <end position="132"/>
    </location>
</feature>
<evidence type="ECO:0000256" key="1">
    <source>
        <dbReference type="ARBA" id="ARBA00004141"/>
    </source>
</evidence>
<reference evidence="7 8" key="1">
    <citation type="submission" date="2018-04" db="EMBL/GenBank/DDBJ databases">
        <title>Flavobacterium sp. nov., isolated from glacier ice.</title>
        <authorList>
            <person name="Liu Q."/>
            <person name="Xin Y.-H."/>
        </authorList>
    </citation>
    <scope>NUCLEOTIDE SEQUENCE [LARGE SCALE GENOMIC DNA]</scope>
    <source>
        <strain evidence="7 8">LB2P30</strain>
    </source>
</reference>
<dbReference type="OrthoDB" id="5651790at2"/>
<dbReference type="Proteomes" id="UP000245618">
    <property type="component" value="Unassembled WGS sequence"/>
</dbReference>
<dbReference type="PANTHER" id="PTHR31885:SF6">
    <property type="entry name" value="GH04784P"/>
    <property type="match status" value="1"/>
</dbReference>
<keyword evidence="3 6" id="KW-0812">Transmembrane</keyword>
<organism evidence="7 8">
    <name type="scientific">Flavobacterium laiguense</name>
    <dbReference type="NCBI Taxonomy" id="2169409"/>
    <lineage>
        <taxon>Bacteria</taxon>
        <taxon>Pseudomonadati</taxon>
        <taxon>Bacteroidota</taxon>
        <taxon>Flavobacteriia</taxon>
        <taxon>Flavobacteriales</taxon>
        <taxon>Flavobacteriaceae</taxon>
        <taxon>Flavobacterium</taxon>
    </lineage>
</organism>
<feature type="transmembrane region" description="Helical" evidence="6">
    <location>
        <begin position="78"/>
        <end position="99"/>
    </location>
</feature>
<comment type="subcellular location">
    <subcellularLocation>
        <location evidence="1">Membrane</location>
        <topology evidence="1">Multi-pass membrane protein</topology>
    </subcellularLocation>
</comment>
<protein>
    <submittedName>
        <fullName evidence="7">Lysoplasmalogenase</fullName>
    </submittedName>
</protein>
<name>A0A2U1JUQ5_9FLAO</name>
<dbReference type="RefSeq" id="WP_116763337.1">
    <property type="nucleotide sequence ID" value="NZ_QCZH01000011.1"/>
</dbReference>
<dbReference type="GO" id="GO:0016787">
    <property type="term" value="F:hydrolase activity"/>
    <property type="evidence" value="ECO:0007669"/>
    <property type="project" value="TreeGrafter"/>
</dbReference>
<evidence type="ECO:0000313" key="8">
    <source>
        <dbReference type="Proteomes" id="UP000245618"/>
    </source>
</evidence>
<feature type="transmembrane region" description="Helical" evidence="6">
    <location>
        <begin position="169"/>
        <end position="191"/>
    </location>
</feature>
<evidence type="ECO:0000256" key="4">
    <source>
        <dbReference type="ARBA" id="ARBA00022989"/>
    </source>
</evidence>
<dbReference type="EMBL" id="QCZH01000011">
    <property type="protein sequence ID" value="PWA08674.1"/>
    <property type="molecule type" value="Genomic_DNA"/>
</dbReference>
<feature type="transmembrane region" description="Helical" evidence="6">
    <location>
        <begin position="138"/>
        <end position="157"/>
    </location>
</feature>
<proteinExistence type="inferred from homology"/>
<keyword evidence="8" id="KW-1185">Reference proteome</keyword>
<dbReference type="InterPro" id="IPR012506">
    <property type="entry name" value="TMEM86B-like"/>
</dbReference>